<evidence type="ECO:0000313" key="4">
    <source>
        <dbReference type="Proteomes" id="UP000587527"/>
    </source>
</evidence>
<feature type="compositionally biased region" description="Low complexity" evidence="1">
    <location>
        <begin position="265"/>
        <end position="296"/>
    </location>
</feature>
<dbReference type="AlphaFoldDB" id="A0A841BVE2"/>
<keyword evidence="4" id="KW-1185">Reference proteome</keyword>
<gene>
    <name evidence="3" type="ORF">F4553_004797</name>
</gene>
<evidence type="ECO:0000313" key="3">
    <source>
        <dbReference type="EMBL" id="MBB5871418.1"/>
    </source>
</evidence>
<dbReference type="Gene3D" id="1.10.510.10">
    <property type="entry name" value="Transferase(Phosphotransferase) domain 1"/>
    <property type="match status" value="1"/>
</dbReference>
<keyword evidence="2" id="KW-0472">Membrane</keyword>
<dbReference type="SUPFAM" id="SSF56112">
    <property type="entry name" value="Protein kinase-like (PK-like)"/>
    <property type="match status" value="1"/>
</dbReference>
<evidence type="ECO:0000256" key="1">
    <source>
        <dbReference type="SAM" id="MobiDB-lite"/>
    </source>
</evidence>
<feature type="region of interest" description="Disordered" evidence="1">
    <location>
        <begin position="226"/>
        <end position="346"/>
    </location>
</feature>
<protein>
    <submittedName>
        <fullName evidence="3">Uncharacterized protein</fullName>
    </submittedName>
</protein>
<keyword evidence="2" id="KW-1133">Transmembrane helix</keyword>
<dbReference type="Proteomes" id="UP000587527">
    <property type="component" value="Unassembled WGS sequence"/>
</dbReference>
<feature type="compositionally biased region" description="Pro residues" evidence="1">
    <location>
        <begin position="333"/>
        <end position="346"/>
    </location>
</feature>
<organism evidence="3 4">
    <name type="scientific">Allocatelliglobosispora scoriae</name>
    <dbReference type="NCBI Taxonomy" id="643052"/>
    <lineage>
        <taxon>Bacteria</taxon>
        <taxon>Bacillati</taxon>
        <taxon>Actinomycetota</taxon>
        <taxon>Actinomycetes</taxon>
        <taxon>Micromonosporales</taxon>
        <taxon>Micromonosporaceae</taxon>
        <taxon>Allocatelliglobosispora</taxon>
    </lineage>
</organism>
<dbReference type="RefSeq" id="WP_184839452.1">
    <property type="nucleotide sequence ID" value="NZ_JACHMN010000002.1"/>
</dbReference>
<feature type="transmembrane region" description="Helical" evidence="2">
    <location>
        <begin position="358"/>
        <end position="379"/>
    </location>
</feature>
<feature type="compositionally biased region" description="Low complexity" evidence="1">
    <location>
        <begin position="229"/>
        <end position="241"/>
    </location>
</feature>
<dbReference type="EMBL" id="JACHMN010000002">
    <property type="protein sequence ID" value="MBB5871418.1"/>
    <property type="molecule type" value="Genomic_DNA"/>
</dbReference>
<dbReference type="InterPro" id="IPR011009">
    <property type="entry name" value="Kinase-like_dom_sf"/>
</dbReference>
<sequence length="492" mass="49621">MSVGAWGTSSTTDGRKVGALALPATDQPTMARVVALVNRVRTLNLPGVLRIADLVSHQGKAWLVTASPASPSLATLAGRLTPAAAATIAADTGQTLRQLHAANIVHGALDSSTVIISAAGAAQLNEVGLAAALADRTVDPKEDITAWAALIKQLVPGNATLDTVAAASAAGLETALRVLAATATDVPGFGDRATLTALLTAAAPAVTAAAAAAPKVAEAPLSESTTLLPAPDQSAPAAPAAPAHPPAADPWGAHTPVSAPPQAAPPQAATTPATAPMPAIPATAPQPPQFAAAPQYSAPPAPGAPNAEATRLGQRQPPPQPAPELRFGKGVPSQPPSVPQWTPPAPPVKRRRGILKTLSAVFSAMLTLAVIVVVGIVLWDRFAPNPIVINSVGVADATAAPCSGLVDVVGVVKTNSAGGSFKYQWVKFDGKAAPQVLDPLEQSVEEGQAEVKVHLQWTFSGKGTAQPTATATLRIISPTVHEATGKVSYTCK</sequence>
<evidence type="ECO:0000256" key="2">
    <source>
        <dbReference type="SAM" id="Phobius"/>
    </source>
</evidence>
<name>A0A841BVE2_9ACTN</name>
<keyword evidence="2" id="KW-0812">Transmembrane</keyword>
<comment type="caution">
    <text evidence="3">The sequence shown here is derived from an EMBL/GenBank/DDBJ whole genome shotgun (WGS) entry which is preliminary data.</text>
</comment>
<accession>A0A841BVE2</accession>
<reference evidence="3 4" key="1">
    <citation type="submission" date="2020-08" db="EMBL/GenBank/DDBJ databases">
        <title>Sequencing the genomes of 1000 actinobacteria strains.</title>
        <authorList>
            <person name="Klenk H.-P."/>
        </authorList>
    </citation>
    <scope>NUCLEOTIDE SEQUENCE [LARGE SCALE GENOMIC DNA]</scope>
    <source>
        <strain evidence="3 4">DSM 45362</strain>
    </source>
</reference>
<proteinExistence type="predicted"/>